<dbReference type="Gene3D" id="3.40.50.1820">
    <property type="entry name" value="alpha/beta hydrolase"/>
    <property type="match status" value="1"/>
</dbReference>
<keyword evidence="5" id="KW-1185">Reference proteome</keyword>
<dbReference type="SUPFAM" id="SSF53474">
    <property type="entry name" value="alpha/beta-Hydrolases"/>
    <property type="match status" value="1"/>
</dbReference>
<dbReference type="InterPro" id="IPR029058">
    <property type="entry name" value="AB_hydrolase_fold"/>
</dbReference>
<accession>A0A431TQV6</accession>
<feature type="chain" id="PRO_5019157201" evidence="2">
    <location>
        <begin position="24"/>
        <end position="294"/>
    </location>
</feature>
<proteinExistence type="predicted"/>
<dbReference type="PANTHER" id="PTHR48081:SF33">
    <property type="entry name" value="KYNURENINE FORMAMIDASE"/>
    <property type="match status" value="1"/>
</dbReference>
<sequence>MKRLARIFAAALLLALAFSQAIAQPTAETAAPPAGVRVLADQPYGPDPRQRMDVYLPPNPQQGAPVLVMVHGGAWMFGDKAAASVVSQKVEHWVRGQGFILVSVSYRFVPQVDVLQQAQDVARAVATAQASAPSWGGDAGRFVLMGHSAGAHLVALLSASPSIARQQAARPWLGTVALDSAALDTAALMQRRHMPFYDRVFGSDPAFWRSVSPTDTLAPGAPPMLLVCSTQRRDGSCTQARQFETRITATGGRAEVVPEDLSHAQINAELGLPGTYTTAVDAFIRSLLKASGRS</sequence>
<dbReference type="EMBL" id="RXOE01000001">
    <property type="protein sequence ID" value="RTQ36462.1"/>
    <property type="molecule type" value="Genomic_DNA"/>
</dbReference>
<evidence type="ECO:0000259" key="3">
    <source>
        <dbReference type="Pfam" id="PF20434"/>
    </source>
</evidence>
<dbReference type="Pfam" id="PF20434">
    <property type="entry name" value="BD-FAE"/>
    <property type="match status" value="1"/>
</dbReference>
<evidence type="ECO:0000313" key="5">
    <source>
        <dbReference type="Proteomes" id="UP000267418"/>
    </source>
</evidence>
<name>A0A431TQV6_9BURK</name>
<dbReference type="Proteomes" id="UP000267418">
    <property type="component" value="Unassembled WGS sequence"/>
</dbReference>
<feature type="domain" description="BD-FAE-like" evidence="3">
    <location>
        <begin position="52"/>
        <end position="161"/>
    </location>
</feature>
<comment type="caution">
    <text evidence="4">The sequence shown here is derived from an EMBL/GenBank/DDBJ whole genome shotgun (WGS) entry which is preliminary data.</text>
</comment>
<evidence type="ECO:0000313" key="4">
    <source>
        <dbReference type="EMBL" id="RTQ36462.1"/>
    </source>
</evidence>
<dbReference type="PANTHER" id="PTHR48081">
    <property type="entry name" value="AB HYDROLASE SUPERFAMILY PROTEIN C4A8.06C"/>
    <property type="match status" value="1"/>
</dbReference>
<dbReference type="InterPro" id="IPR050300">
    <property type="entry name" value="GDXG_lipolytic_enzyme"/>
</dbReference>
<feature type="signal peptide" evidence="2">
    <location>
        <begin position="1"/>
        <end position="23"/>
    </location>
</feature>
<reference evidence="4 5" key="1">
    <citation type="submission" date="2018-12" db="EMBL/GenBank/DDBJ databases">
        <title>The genome of Variovorax gossypii DSM 100435.</title>
        <authorList>
            <person name="Gao J."/>
            <person name="Sun J."/>
        </authorList>
    </citation>
    <scope>NUCLEOTIDE SEQUENCE [LARGE SCALE GENOMIC DNA]</scope>
    <source>
        <strain evidence="4 5">DSM 100435</strain>
    </source>
</reference>
<dbReference type="GO" id="GO:0016787">
    <property type="term" value="F:hydrolase activity"/>
    <property type="evidence" value="ECO:0007669"/>
    <property type="project" value="UniProtKB-KW"/>
</dbReference>
<dbReference type="OrthoDB" id="9771666at2"/>
<protein>
    <submittedName>
        <fullName evidence="4">Alpha/beta hydrolase</fullName>
    </submittedName>
</protein>
<keyword evidence="1 4" id="KW-0378">Hydrolase</keyword>
<dbReference type="RefSeq" id="WP_126468495.1">
    <property type="nucleotide sequence ID" value="NZ_RXOE01000001.1"/>
</dbReference>
<keyword evidence="2" id="KW-0732">Signal</keyword>
<dbReference type="InterPro" id="IPR049492">
    <property type="entry name" value="BD-FAE-like_dom"/>
</dbReference>
<gene>
    <name evidence="4" type="ORF">EJP69_01570</name>
</gene>
<evidence type="ECO:0000256" key="2">
    <source>
        <dbReference type="SAM" id="SignalP"/>
    </source>
</evidence>
<dbReference type="AlphaFoldDB" id="A0A431TQV6"/>
<evidence type="ECO:0000256" key="1">
    <source>
        <dbReference type="ARBA" id="ARBA00022801"/>
    </source>
</evidence>
<organism evidence="4 5">
    <name type="scientific">Variovorax gossypii</name>
    <dbReference type="NCBI Taxonomy" id="1679495"/>
    <lineage>
        <taxon>Bacteria</taxon>
        <taxon>Pseudomonadati</taxon>
        <taxon>Pseudomonadota</taxon>
        <taxon>Betaproteobacteria</taxon>
        <taxon>Burkholderiales</taxon>
        <taxon>Comamonadaceae</taxon>
        <taxon>Variovorax</taxon>
    </lineage>
</organism>